<feature type="compositionally biased region" description="Low complexity" evidence="1">
    <location>
        <begin position="240"/>
        <end position="254"/>
    </location>
</feature>
<feature type="region of interest" description="Disordered" evidence="1">
    <location>
        <begin position="237"/>
        <end position="263"/>
    </location>
</feature>
<sequence length="279" mass="29761">MMKNYIYLFVLIFVESNGQVGIGTTTPHDDVALEVFSTDKTILITKVNLENTNLSKPLTTHVAGMIVYNTNTAGSGDTAVTPGLYYNNSVKWVRLEPISIQIGDIKHSIATEDHLGWYMLDGRSLSTLPILAQVNGTSLGFSTHLPDATDKILKGKSLSESLIQTGGSNTVIISQANLPNIVFSGTTSSDGEHDHGYVDQHNSAIENINVVYGLLGILSGVALNVLNSNIGNKTPATQLSNSSSSGNHTHTVTVQSGGNNMPLPSVKKMATNTFVYLGE</sequence>
<name>A0ABX0I8H9_9FLAO</name>
<dbReference type="Proteomes" id="UP000800984">
    <property type="component" value="Unassembled WGS sequence"/>
</dbReference>
<organism evidence="2 3">
    <name type="scientific">Flavobacterium difficile</name>
    <dbReference type="NCBI Taxonomy" id="2709659"/>
    <lineage>
        <taxon>Bacteria</taxon>
        <taxon>Pseudomonadati</taxon>
        <taxon>Bacteroidota</taxon>
        <taxon>Flavobacteriia</taxon>
        <taxon>Flavobacteriales</taxon>
        <taxon>Flavobacteriaceae</taxon>
        <taxon>Flavobacterium</taxon>
    </lineage>
</organism>
<proteinExistence type="predicted"/>
<accession>A0ABX0I8H9</accession>
<evidence type="ECO:0000256" key="1">
    <source>
        <dbReference type="SAM" id="MobiDB-lite"/>
    </source>
</evidence>
<gene>
    <name evidence="2" type="ORF">G4D72_06490</name>
</gene>
<keyword evidence="3" id="KW-1185">Reference proteome</keyword>
<evidence type="ECO:0000313" key="3">
    <source>
        <dbReference type="Proteomes" id="UP000800984"/>
    </source>
</evidence>
<reference evidence="2 3" key="1">
    <citation type="submission" date="2020-02" db="EMBL/GenBank/DDBJ databases">
        <authorList>
            <person name="Chen W.-M."/>
        </authorList>
    </citation>
    <scope>NUCLEOTIDE SEQUENCE [LARGE SCALE GENOMIC DNA]</scope>
    <source>
        <strain evidence="2 3">KDG-16</strain>
    </source>
</reference>
<evidence type="ECO:0000313" key="2">
    <source>
        <dbReference type="EMBL" id="NHM01756.1"/>
    </source>
</evidence>
<comment type="caution">
    <text evidence="2">The sequence shown here is derived from an EMBL/GenBank/DDBJ whole genome shotgun (WGS) entry which is preliminary data.</text>
</comment>
<protein>
    <submittedName>
        <fullName evidence="2">Uncharacterized protein</fullName>
    </submittedName>
</protein>
<dbReference type="EMBL" id="JAAJBT010000003">
    <property type="protein sequence ID" value="NHM01756.1"/>
    <property type="molecule type" value="Genomic_DNA"/>
</dbReference>
<dbReference type="RefSeq" id="WP_166076846.1">
    <property type="nucleotide sequence ID" value="NZ_JAAJBT010000003.1"/>
</dbReference>